<dbReference type="NCBIfam" id="TIGR02397">
    <property type="entry name" value="dnaX_nterm"/>
    <property type="match status" value="1"/>
</dbReference>
<dbReference type="PANTHER" id="PTHR11669">
    <property type="entry name" value="REPLICATION FACTOR C / DNA POLYMERASE III GAMMA-TAU SUBUNIT"/>
    <property type="match status" value="1"/>
</dbReference>
<gene>
    <name evidence="11" type="primary">dnaX</name>
    <name evidence="14" type="ORF">C8D92_102336</name>
</gene>
<dbReference type="GO" id="GO:0003677">
    <property type="term" value="F:DNA binding"/>
    <property type="evidence" value="ECO:0007669"/>
    <property type="project" value="InterPro"/>
</dbReference>
<evidence type="ECO:0000256" key="5">
    <source>
        <dbReference type="ARBA" id="ARBA00022723"/>
    </source>
</evidence>
<accession>A0A2U1CZR8</accession>
<dbReference type="Proteomes" id="UP000245887">
    <property type="component" value="Unassembled WGS sequence"/>
</dbReference>
<name>A0A2U1CZR8_9GAMM</name>
<dbReference type="Gene3D" id="3.30.300.150">
    <property type="entry name" value="DNA polymerase III, tau subunit, domain V"/>
    <property type="match status" value="1"/>
</dbReference>
<reference evidence="14 15" key="1">
    <citation type="submission" date="2018-04" db="EMBL/GenBank/DDBJ databases">
        <title>Genomic Encyclopedia of Type Strains, Phase IV (KMG-IV): sequencing the most valuable type-strain genomes for metagenomic binning, comparative biology and taxonomic classification.</title>
        <authorList>
            <person name="Goeker M."/>
        </authorList>
    </citation>
    <scope>NUCLEOTIDE SEQUENCE [LARGE SCALE GENOMIC DNA]</scope>
    <source>
        <strain evidence="14 15">DSM 28688</strain>
    </source>
</reference>
<feature type="domain" description="AAA+ ATPase" evidence="13">
    <location>
        <begin position="37"/>
        <end position="179"/>
    </location>
</feature>
<keyword evidence="7" id="KW-0862">Zinc</keyword>
<protein>
    <recommendedName>
        <fullName evidence="11">DNA polymerase III subunit gamma/tau</fullName>
        <ecNumber evidence="11">2.7.7.7</ecNumber>
    </recommendedName>
</protein>
<dbReference type="InterPro" id="IPR038249">
    <property type="entry name" value="PolIII_tau_V_sf"/>
</dbReference>
<dbReference type="InterPro" id="IPR008921">
    <property type="entry name" value="DNA_pol3_clamp-load_cplx_C"/>
</dbReference>
<dbReference type="FunFam" id="1.10.8.60:FF:000013">
    <property type="entry name" value="DNA polymerase III subunit gamma/tau"/>
    <property type="match status" value="1"/>
</dbReference>
<dbReference type="FunFam" id="3.40.50.300:FF:000014">
    <property type="entry name" value="DNA polymerase III subunit gamma/tau"/>
    <property type="match status" value="1"/>
</dbReference>
<evidence type="ECO:0000313" key="14">
    <source>
        <dbReference type="EMBL" id="PVY78296.1"/>
    </source>
</evidence>
<dbReference type="SUPFAM" id="SSF52540">
    <property type="entry name" value="P-loop containing nucleoside triphosphate hydrolases"/>
    <property type="match status" value="1"/>
</dbReference>
<keyword evidence="4 11" id="KW-0235">DNA replication</keyword>
<keyword evidence="5" id="KW-0479">Metal-binding</keyword>
<dbReference type="InterPro" id="IPR012763">
    <property type="entry name" value="DNA_pol_III_sug/sutau_N"/>
</dbReference>
<proteinExistence type="inferred from homology"/>
<dbReference type="Gene3D" id="1.20.272.10">
    <property type="match status" value="1"/>
</dbReference>
<dbReference type="GO" id="GO:0006261">
    <property type="term" value="P:DNA-templated DNA replication"/>
    <property type="evidence" value="ECO:0007669"/>
    <property type="project" value="TreeGrafter"/>
</dbReference>
<dbReference type="NCBIfam" id="NF004046">
    <property type="entry name" value="PRK05563.1"/>
    <property type="match status" value="1"/>
</dbReference>
<evidence type="ECO:0000256" key="10">
    <source>
        <dbReference type="ARBA" id="ARBA00049244"/>
    </source>
</evidence>
<dbReference type="Pfam" id="PF12169">
    <property type="entry name" value="DNA_pol3_gamma3"/>
    <property type="match status" value="1"/>
</dbReference>
<evidence type="ECO:0000313" key="15">
    <source>
        <dbReference type="Proteomes" id="UP000245887"/>
    </source>
</evidence>
<dbReference type="InterPro" id="IPR022754">
    <property type="entry name" value="DNA_pol_III_gamma-3"/>
</dbReference>
<dbReference type="InterPro" id="IPR001270">
    <property type="entry name" value="ClpA/B"/>
</dbReference>
<evidence type="ECO:0000256" key="9">
    <source>
        <dbReference type="ARBA" id="ARBA00022932"/>
    </source>
</evidence>
<comment type="similarity">
    <text evidence="1 11">Belongs to the DnaX/STICHEL family.</text>
</comment>
<sequence>MSYQVLARKWRPTTFQDMVGQEHVLKALIHALDHERLHHAYLFTGTRGVGKTTIGRLLARCLNCEQGISSNPCGECDSCLEIRDGRFVDLIEIDAASRTKVEDMRELLDNVQYAPTRGRYKIYLIDEVHMLSGHSFNALLKTLEEPPEHVKFLLATTDPQKLPVTILSRCLQFNLKRMTHEHIVGHLSEVLGQEGIEFEEAALWSLARAADGSMRDALSLTDQAIAFGNERLNAADVSTMLGTIDQRDIWTLVSALASGDGAGMLGEIDRIAAFSPDYAAILADMLSVFHRVTLEQVVPGSTDNAMGDADAVRDLASRLSGEDAQLFYQAALIGRQDLSVTPDARMGFEMALLRMLAFRPGSERREPPAGGSGQSEGGSKDPEADEPAPAAVSQAAEPAPQSEPVPQSEREPEPEPAPPPPLEAADDAVSGAMEEPAVAPPMPPEEVPQVAPEPETIVDSRPDPAPAGAVEDDASPSPDSAEPVQESESFYWPRDFYAMGLKGMAGSLASEGALALSDHEATLTLSGGHVGLLTDRHRDRIRDALSDYTGKTIALTVQEGEPGEDTPARYNAAQKAARQEAAEAAISSDPHVQRIVERFDGRIIDGSTVPLERQST</sequence>
<dbReference type="Pfam" id="PF22608">
    <property type="entry name" value="DNAX_ATPase_lid"/>
    <property type="match status" value="1"/>
</dbReference>
<dbReference type="InterPro" id="IPR021029">
    <property type="entry name" value="DNA_pol_III_tau_dom-5"/>
</dbReference>
<keyword evidence="9 11" id="KW-0239">DNA-directed DNA polymerase</keyword>
<dbReference type="GO" id="GO:0005524">
    <property type="term" value="F:ATP binding"/>
    <property type="evidence" value="ECO:0007669"/>
    <property type="project" value="UniProtKB-KW"/>
</dbReference>
<evidence type="ECO:0000256" key="2">
    <source>
        <dbReference type="ARBA" id="ARBA00022679"/>
    </source>
</evidence>
<dbReference type="PANTHER" id="PTHR11669:SF0">
    <property type="entry name" value="PROTEIN STICHEL-LIKE 2"/>
    <property type="match status" value="1"/>
</dbReference>
<dbReference type="InterPro" id="IPR003593">
    <property type="entry name" value="AAA+_ATPase"/>
</dbReference>
<evidence type="ECO:0000256" key="7">
    <source>
        <dbReference type="ARBA" id="ARBA00022833"/>
    </source>
</evidence>
<dbReference type="EC" id="2.7.7.7" evidence="11"/>
<dbReference type="InterPro" id="IPR050238">
    <property type="entry name" value="DNA_Rep/Repair_Clamp_Loader"/>
</dbReference>
<evidence type="ECO:0000256" key="11">
    <source>
        <dbReference type="RuleBase" id="RU364063"/>
    </source>
</evidence>
<dbReference type="Pfam" id="PF13177">
    <property type="entry name" value="DNA_pol3_delta2"/>
    <property type="match status" value="1"/>
</dbReference>
<evidence type="ECO:0000256" key="1">
    <source>
        <dbReference type="ARBA" id="ARBA00006360"/>
    </source>
</evidence>
<dbReference type="EMBL" id="QEKQ01000002">
    <property type="protein sequence ID" value="PVY78296.1"/>
    <property type="molecule type" value="Genomic_DNA"/>
</dbReference>
<dbReference type="Pfam" id="PF12170">
    <property type="entry name" value="DNA_pol3_tau_5"/>
    <property type="match status" value="1"/>
</dbReference>
<dbReference type="InterPro" id="IPR027417">
    <property type="entry name" value="P-loop_NTPase"/>
</dbReference>
<dbReference type="SUPFAM" id="SSF48019">
    <property type="entry name" value="post-AAA+ oligomerization domain-like"/>
    <property type="match status" value="1"/>
</dbReference>
<evidence type="ECO:0000256" key="6">
    <source>
        <dbReference type="ARBA" id="ARBA00022741"/>
    </source>
</evidence>
<evidence type="ECO:0000256" key="12">
    <source>
        <dbReference type="SAM" id="MobiDB-lite"/>
    </source>
</evidence>
<dbReference type="Gene3D" id="1.10.8.60">
    <property type="match status" value="1"/>
</dbReference>
<dbReference type="CDD" id="cd18137">
    <property type="entry name" value="HLD_clamp_pol_III_gamma_tau"/>
    <property type="match status" value="1"/>
</dbReference>
<comment type="catalytic activity">
    <reaction evidence="10 11">
        <text>DNA(n) + a 2'-deoxyribonucleoside 5'-triphosphate = DNA(n+1) + diphosphate</text>
        <dbReference type="Rhea" id="RHEA:22508"/>
        <dbReference type="Rhea" id="RHEA-COMP:17339"/>
        <dbReference type="Rhea" id="RHEA-COMP:17340"/>
        <dbReference type="ChEBI" id="CHEBI:33019"/>
        <dbReference type="ChEBI" id="CHEBI:61560"/>
        <dbReference type="ChEBI" id="CHEBI:173112"/>
        <dbReference type="EC" id="2.7.7.7"/>
    </reaction>
</comment>
<dbReference type="GO" id="GO:0003887">
    <property type="term" value="F:DNA-directed DNA polymerase activity"/>
    <property type="evidence" value="ECO:0007669"/>
    <property type="project" value="UniProtKB-KW"/>
</dbReference>
<feature type="region of interest" description="Disordered" evidence="12">
    <location>
        <begin position="361"/>
        <end position="487"/>
    </location>
</feature>
<evidence type="ECO:0000256" key="3">
    <source>
        <dbReference type="ARBA" id="ARBA00022695"/>
    </source>
</evidence>
<dbReference type="OrthoDB" id="9810148at2"/>
<organism evidence="14 15">
    <name type="scientific">Tamilnaduibacter salinus</name>
    <dbReference type="NCBI Taxonomy" id="1484056"/>
    <lineage>
        <taxon>Bacteria</taxon>
        <taxon>Pseudomonadati</taxon>
        <taxon>Pseudomonadota</taxon>
        <taxon>Gammaproteobacteria</taxon>
        <taxon>Pseudomonadales</taxon>
        <taxon>Marinobacteraceae</taxon>
        <taxon>Tamilnaduibacter</taxon>
    </lineage>
</organism>
<feature type="compositionally biased region" description="Low complexity" evidence="12">
    <location>
        <begin position="387"/>
        <end position="407"/>
    </location>
</feature>
<keyword evidence="6 11" id="KW-0547">Nucleotide-binding</keyword>
<keyword evidence="2 11" id="KW-0808">Transferase</keyword>
<dbReference type="SMART" id="SM00382">
    <property type="entry name" value="AAA"/>
    <property type="match status" value="1"/>
</dbReference>
<dbReference type="PRINTS" id="PR00300">
    <property type="entry name" value="CLPPROTEASEA"/>
</dbReference>
<evidence type="ECO:0000256" key="4">
    <source>
        <dbReference type="ARBA" id="ARBA00022705"/>
    </source>
</evidence>
<keyword evidence="3 11" id="KW-0548">Nucleotidyltransferase</keyword>
<dbReference type="FunFam" id="1.20.272.10:FF:000003">
    <property type="entry name" value="DNA polymerase III subunit gamma/tau"/>
    <property type="match status" value="1"/>
</dbReference>
<comment type="caution">
    <text evidence="14">The sequence shown here is derived from an EMBL/GenBank/DDBJ whole genome shotgun (WGS) entry which is preliminary data.</text>
</comment>
<dbReference type="RefSeq" id="WP_116918507.1">
    <property type="nucleotide sequence ID" value="NZ_QEKQ01000002.1"/>
</dbReference>
<dbReference type="GO" id="GO:0046872">
    <property type="term" value="F:metal ion binding"/>
    <property type="evidence" value="ECO:0007669"/>
    <property type="project" value="UniProtKB-KW"/>
</dbReference>
<evidence type="ECO:0000256" key="8">
    <source>
        <dbReference type="ARBA" id="ARBA00022840"/>
    </source>
</evidence>
<keyword evidence="8 11" id="KW-0067">ATP-binding</keyword>
<comment type="function">
    <text evidence="11">DNA polymerase III is a complex, multichain enzyme responsible for most of the replicative synthesis in bacteria. This DNA polymerase also exhibits 3' to 5' exonuclease activity.</text>
</comment>
<dbReference type="Gene3D" id="3.40.50.300">
    <property type="entry name" value="P-loop containing nucleotide triphosphate hydrolases"/>
    <property type="match status" value="1"/>
</dbReference>
<dbReference type="NCBIfam" id="NF005942">
    <property type="entry name" value="PRK07994.1"/>
    <property type="match status" value="1"/>
</dbReference>
<comment type="subunit">
    <text evidence="11">DNA polymerase III contains a core (composed of alpha, epsilon and theta chains) that associates with a tau subunit. This core dimerizes to form the POLIII' complex. PolIII' associates with the gamma complex (composed of gamma, delta, delta', psi and chi chains) and with the beta chain to form the complete DNA polymerase III complex.</text>
</comment>
<dbReference type="GO" id="GO:0009360">
    <property type="term" value="C:DNA polymerase III complex"/>
    <property type="evidence" value="ECO:0007669"/>
    <property type="project" value="InterPro"/>
</dbReference>
<dbReference type="InterPro" id="IPR045085">
    <property type="entry name" value="HLD_clamp_pol_III_gamma_tau"/>
</dbReference>
<evidence type="ECO:0000259" key="13">
    <source>
        <dbReference type="SMART" id="SM00382"/>
    </source>
</evidence>
<dbReference type="CDD" id="cd00009">
    <property type="entry name" value="AAA"/>
    <property type="match status" value="1"/>
</dbReference>
<dbReference type="AlphaFoldDB" id="A0A2U1CZR8"/>